<name>A0A4R3VQ14_9GAMM</name>
<dbReference type="InterPro" id="IPR042099">
    <property type="entry name" value="ANL_N_sf"/>
</dbReference>
<dbReference type="SUPFAM" id="SSF47336">
    <property type="entry name" value="ACP-like"/>
    <property type="match status" value="1"/>
</dbReference>
<dbReference type="InterPro" id="IPR020845">
    <property type="entry name" value="AMP-binding_CS"/>
</dbReference>
<dbReference type="PANTHER" id="PTHR45527:SF1">
    <property type="entry name" value="FATTY ACID SYNTHASE"/>
    <property type="match status" value="1"/>
</dbReference>
<dbReference type="GO" id="GO:0005737">
    <property type="term" value="C:cytoplasm"/>
    <property type="evidence" value="ECO:0007669"/>
    <property type="project" value="TreeGrafter"/>
</dbReference>
<dbReference type="InterPro" id="IPR045851">
    <property type="entry name" value="AMP-bd_C_sf"/>
</dbReference>
<dbReference type="AlphaFoldDB" id="A0A4R3VQ14"/>
<dbReference type="GO" id="GO:0044550">
    <property type="term" value="P:secondary metabolite biosynthetic process"/>
    <property type="evidence" value="ECO:0007669"/>
    <property type="project" value="TreeGrafter"/>
</dbReference>
<dbReference type="InterPro" id="IPR009081">
    <property type="entry name" value="PP-bd_ACP"/>
</dbReference>
<dbReference type="Gene3D" id="3.30.300.30">
    <property type="match status" value="1"/>
</dbReference>
<dbReference type="GO" id="GO:0008897">
    <property type="term" value="F:holo-[acyl-carrier-protein] synthase activity"/>
    <property type="evidence" value="ECO:0007669"/>
    <property type="project" value="InterPro"/>
</dbReference>
<evidence type="ECO:0000313" key="3">
    <source>
        <dbReference type="EMBL" id="TCV06345.1"/>
    </source>
</evidence>
<dbReference type="Gene3D" id="1.10.1200.10">
    <property type="entry name" value="ACP-like"/>
    <property type="match status" value="1"/>
</dbReference>
<dbReference type="PROSITE" id="PS50075">
    <property type="entry name" value="CARRIER"/>
    <property type="match status" value="1"/>
</dbReference>
<keyword evidence="1" id="KW-0808">Transferase</keyword>
<dbReference type="GO" id="GO:0043041">
    <property type="term" value="P:amino acid activation for nonribosomal peptide biosynthetic process"/>
    <property type="evidence" value="ECO:0007669"/>
    <property type="project" value="TreeGrafter"/>
</dbReference>
<feature type="domain" description="Carrier" evidence="2">
    <location>
        <begin position="769"/>
        <end position="844"/>
    </location>
</feature>
<evidence type="ECO:0000259" key="2">
    <source>
        <dbReference type="PROSITE" id="PS50075"/>
    </source>
</evidence>
<dbReference type="SUPFAM" id="SSF56214">
    <property type="entry name" value="4'-phosphopantetheinyl transferase"/>
    <property type="match status" value="2"/>
</dbReference>
<dbReference type="PROSITE" id="PS00455">
    <property type="entry name" value="AMP_BINDING"/>
    <property type="match status" value="1"/>
</dbReference>
<dbReference type="Pfam" id="PF00550">
    <property type="entry name" value="PP-binding"/>
    <property type="match status" value="1"/>
</dbReference>
<organism evidence="3 4">
    <name type="scientific">Samsonia erythrinae</name>
    <dbReference type="NCBI Taxonomy" id="160434"/>
    <lineage>
        <taxon>Bacteria</taxon>
        <taxon>Pseudomonadati</taxon>
        <taxon>Pseudomonadota</taxon>
        <taxon>Gammaproteobacteria</taxon>
        <taxon>Enterobacterales</taxon>
        <taxon>Pectobacteriaceae</taxon>
        <taxon>Samsonia</taxon>
    </lineage>
</organism>
<dbReference type="Pfam" id="PF00501">
    <property type="entry name" value="AMP-binding"/>
    <property type="match status" value="1"/>
</dbReference>
<dbReference type="GO" id="GO:0031177">
    <property type="term" value="F:phosphopantetheine binding"/>
    <property type="evidence" value="ECO:0007669"/>
    <property type="project" value="TreeGrafter"/>
</dbReference>
<dbReference type="PANTHER" id="PTHR45527">
    <property type="entry name" value="NONRIBOSOMAL PEPTIDE SYNTHETASE"/>
    <property type="match status" value="1"/>
</dbReference>
<dbReference type="InterPro" id="IPR000873">
    <property type="entry name" value="AMP-dep_synth/lig_dom"/>
</dbReference>
<dbReference type="SUPFAM" id="SSF56801">
    <property type="entry name" value="Acetyl-CoA synthetase-like"/>
    <property type="match status" value="1"/>
</dbReference>
<comment type="caution">
    <text evidence="3">The sequence shown here is derived from an EMBL/GenBank/DDBJ whole genome shotgun (WGS) entry which is preliminary data.</text>
</comment>
<protein>
    <submittedName>
        <fullName evidence="3">Amino acid adenylation domain-containing protein</fullName>
    </submittedName>
</protein>
<evidence type="ECO:0000256" key="1">
    <source>
        <dbReference type="ARBA" id="ARBA00022679"/>
    </source>
</evidence>
<dbReference type="Gene3D" id="3.90.470.20">
    <property type="entry name" value="4'-phosphopantetheinyl transferase domain"/>
    <property type="match status" value="1"/>
</dbReference>
<dbReference type="Pfam" id="PF01648">
    <property type="entry name" value="ACPS"/>
    <property type="match status" value="1"/>
</dbReference>
<gene>
    <name evidence="3" type="ORF">EDC54_104254</name>
</gene>
<dbReference type="InterPro" id="IPR037143">
    <property type="entry name" value="4-PPantetheinyl_Trfase_dom_sf"/>
</dbReference>
<dbReference type="OrthoDB" id="9757559at2"/>
<dbReference type="InterPro" id="IPR008278">
    <property type="entry name" value="4-PPantetheinyl_Trfase_dom"/>
</dbReference>
<dbReference type="Gene3D" id="3.40.50.12780">
    <property type="entry name" value="N-terminal domain of ligase-like"/>
    <property type="match status" value="1"/>
</dbReference>
<accession>A0A4R3VQ14</accession>
<evidence type="ECO:0000313" key="4">
    <source>
        <dbReference type="Proteomes" id="UP000295433"/>
    </source>
</evidence>
<keyword evidence="4" id="KW-1185">Reference proteome</keyword>
<dbReference type="InterPro" id="IPR036736">
    <property type="entry name" value="ACP-like_sf"/>
</dbReference>
<dbReference type="EMBL" id="SMBY01000004">
    <property type="protein sequence ID" value="TCV06345.1"/>
    <property type="molecule type" value="Genomic_DNA"/>
</dbReference>
<dbReference type="GO" id="GO:0000287">
    <property type="term" value="F:magnesium ion binding"/>
    <property type="evidence" value="ECO:0007669"/>
    <property type="project" value="InterPro"/>
</dbReference>
<proteinExistence type="predicted"/>
<reference evidence="3 4" key="1">
    <citation type="submission" date="2019-03" db="EMBL/GenBank/DDBJ databases">
        <title>Genomic Encyclopedia of Type Strains, Phase IV (KMG-IV): sequencing the most valuable type-strain genomes for metagenomic binning, comparative biology and taxonomic classification.</title>
        <authorList>
            <person name="Goeker M."/>
        </authorList>
    </citation>
    <scope>NUCLEOTIDE SEQUENCE [LARGE SCALE GENOMIC DNA]</scope>
    <source>
        <strain evidence="3 4">DSM 16730</strain>
    </source>
</reference>
<sequence>MSQHISWCIAMTNVTVWLCNAVDDAPDYSMLSQDELDVAKEIVCIQTRQIYLHAKRRLRQILAEQTGIAANAIRFDYSPYGKPLLRLPAGFHKAVYFNVSHTKRTIAIAVCPSHPIGIDVEELSNSSSLHSSSDIFCSAAEKKLIFACPDSQRDHLCLVLWTRKEAFLKATGVGLSRSPHTVDVTMPRNENILLYSYRHVDTVISLGCAHSEASVSFITVQQKGSPIMTKSILEHSENVSSVRDELSQHYSKDEFSITRNQTVHIVNTLAEQIRNTAHRTPERTAIISNDHNYTFHTLLIQAEKVARHLIAQGIRKGERVAVLCDHGIDMVTGMLGCMLANIIYVPLDPDYPESRLRMMLQAAFVSGCLHDDAHLNLAIKLNDIDCTLINLHTEEFAASKAPLPSISLDDPVYLLFTSGSTGTPKWALQTHRNVMVQVTNHIHALSLSPNDRLSLISSFCFDASVTDLYAGLCIGASVITMNAKKMGFDDITHSLVQHQVTVWHSTPTAFRKLITSLKTHRSVPPLRVLLLGGEAVFAHDVTAAVEYISADCIFINGYGTTEASFMCQNIFRAGDYSGGVTVPVGFPIPGFTFHIRTSDTDEGKEGELRVTSPFLATWGHISEKIPTHIAEPLTEKSYATGDIVTYSNTDGLCHSGRKDHQVKLRGYRIDLTEIEGNLATFEGIVTATVGIWQRSNADEPLLSAWIVNKKGYRLNKLEIRRHIAQILPDYMVPVLITFIDAMPLTPSGKVDRKKLPSPHEGLETLTLSREMTVAEQRIAFLIKNRLGVLNTDPDFSFFELGLTSLMLAELYQHLVETQNITFPLYKLFEYPSISKLACFIEGCSVITTTPSSITSINARLEKRQLARKKLI</sequence>
<dbReference type="Proteomes" id="UP000295433">
    <property type="component" value="Unassembled WGS sequence"/>
</dbReference>